<feature type="signal peptide" evidence="1">
    <location>
        <begin position="1"/>
        <end position="25"/>
    </location>
</feature>
<dbReference type="Pfam" id="PF01832">
    <property type="entry name" value="Glucosaminidase"/>
    <property type="match status" value="1"/>
</dbReference>
<feature type="domain" description="SLH" evidence="2">
    <location>
        <begin position="164"/>
        <end position="227"/>
    </location>
</feature>
<dbReference type="EMBL" id="JACSPU010000001">
    <property type="protein sequence ID" value="MBD8013336.1"/>
    <property type="molecule type" value="Genomic_DNA"/>
</dbReference>
<protein>
    <submittedName>
        <fullName evidence="3">S-layer homology domain-containing protein</fullName>
    </submittedName>
</protein>
<feature type="domain" description="SLH" evidence="2">
    <location>
        <begin position="21"/>
        <end position="84"/>
    </location>
</feature>
<dbReference type="SMART" id="SM00047">
    <property type="entry name" value="LYZ2"/>
    <property type="match status" value="1"/>
</dbReference>
<accession>A0ABR8W8J2</accession>
<name>A0ABR8W8J2_9BACL</name>
<dbReference type="PROSITE" id="PS51272">
    <property type="entry name" value="SLH"/>
    <property type="match status" value="3"/>
</dbReference>
<feature type="domain" description="SLH" evidence="2">
    <location>
        <begin position="97"/>
        <end position="160"/>
    </location>
</feature>
<proteinExistence type="predicted"/>
<dbReference type="PANTHER" id="PTHR43308:SF5">
    <property type="entry name" value="S-LAYER PROTEIN _ PEPTIDOGLYCAN ENDO-BETA-N-ACETYLGLUCOSAMINIDASE"/>
    <property type="match status" value="1"/>
</dbReference>
<dbReference type="Gene3D" id="2.30.30.40">
    <property type="entry name" value="SH3 Domains"/>
    <property type="match status" value="1"/>
</dbReference>
<keyword evidence="1" id="KW-0732">Signal</keyword>
<dbReference type="InterPro" id="IPR002901">
    <property type="entry name" value="MGlyc_endo_b_GlcNAc-like_dom"/>
</dbReference>
<evidence type="ECO:0000313" key="3">
    <source>
        <dbReference type="EMBL" id="MBD8013336.1"/>
    </source>
</evidence>
<organism evidence="3 4">
    <name type="scientific">Planococcus wigleyi</name>
    <dbReference type="NCBI Taxonomy" id="2762216"/>
    <lineage>
        <taxon>Bacteria</taxon>
        <taxon>Bacillati</taxon>
        <taxon>Bacillota</taxon>
        <taxon>Bacilli</taxon>
        <taxon>Bacillales</taxon>
        <taxon>Caryophanaceae</taxon>
        <taxon>Planococcus</taxon>
    </lineage>
</organism>
<evidence type="ECO:0000256" key="1">
    <source>
        <dbReference type="SAM" id="SignalP"/>
    </source>
</evidence>
<reference evidence="3 4" key="1">
    <citation type="submission" date="2020-08" db="EMBL/GenBank/DDBJ databases">
        <title>A Genomic Blueprint of the Chicken Gut Microbiome.</title>
        <authorList>
            <person name="Gilroy R."/>
            <person name="Ravi A."/>
            <person name="Getino M."/>
            <person name="Pursley I."/>
            <person name="Horton D.L."/>
            <person name="Alikhan N.-F."/>
            <person name="Baker D."/>
            <person name="Gharbi K."/>
            <person name="Hall N."/>
            <person name="Watson M."/>
            <person name="Adriaenssens E.M."/>
            <person name="Foster-Nyarko E."/>
            <person name="Jarju S."/>
            <person name="Secka A."/>
            <person name="Antonio M."/>
            <person name="Oren A."/>
            <person name="Chaudhuri R."/>
            <person name="La Ragione R.M."/>
            <person name="Hildebrand F."/>
            <person name="Pallen M.J."/>
        </authorList>
    </citation>
    <scope>NUCLEOTIDE SEQUENCE [LARGE SCALE GENOMIC DNA]</scope>
    <source>
        <strain evidence="3 4">Sa1BUA13</strain>
    </source>
</reference>
<dbReference type="Gene3D" id="1.10.530.10">
    <property type="match status" value="1"/>
</dbReference>
<keyword evidence="4" id="KW-1185">Reference proteome</keyword>
<dbReference type="InterPro" id="IPR001119">
    <property type="entry name" value="SLH_dom"/>
</dbReference>
<evidence type="ECO:0000313" key="4">
    <source>
        <dbReference type="Proteomes" id="UP000658980"/>
    </source>
</evidence>
<dbReference type="RefSeq" id="WP_191713589.1">
    <property type="nucleotide sequence ID" value="NZ_JACSPU010000001.1"/>
</dbReference>
<comment type="caution">
    <text evidence="3">The sequence shown here is derived from an EMBL/GenBank/DDBJ whole genome shotgun (WGS) entry which is preliminary data.</text>
</comment>
<sequence length="657" mass="72500">MRKLLMGFLAMLIVLSALSSETAKAAGDLSGHAYEAEMKELMKLGIIQGYDDGSIRPNKEVTRAEFAKMVVQSFELGTPVNSASAENGGFSAAAVAATVNFKDVLPGEWYYNSIAEAVEAGIIKGHSNNTFKPNDLITREQMASMVARALKAKGININVSETKAMDFTDVSSIRDDHKDDVRILTHLGIITGNENKTFKPKDSSKRWMVALVMLRGRDEVFPPKNLEFQASTVTADKTTVVKHFETFAQAKEYAQKNSKVQAVERSNQIVWMKQGIAATNAFTEIYPSESLSADTSSKFRPYVPANSELKFLDATATTVKVELAGKTGYVSSKVVRLIPQPMLKGQSYYEVDKGNLVHKLFNHSTGSYVSTGIIGKAPKEFVSGMKYYSWDGAIFTNAAGAKIAESHQYFNKLPLHSATDYTAEELDKFLKDKFPYYNKSQQGKTWTTSPLVGSGKFFKEMEQKHKINALYLLSHAIHESGWGTSKIAQDKRNLFGYGAVDGDAYNKAYSYVTFRESIEDAAKRINAGYLSPTGGFYNGPVLGHKGIGMNVRYASDAFWGEKIAGHMYRIDSYLGGKDLNHHKLGSTTTSPLNFRKDASTNFASIYTLKTTGVPVILNREVKAANGAMWHEVASENNSYAKAYVHGDYIKLLQLAQK</sequence>
<evidence type="ECO:0000259" key="2">
    <source>
        <dbReference type="PROSITE" id="PS51272"/>
    </source>
</evidence>
<dbReference type="Proteomes" id="UP000658980">
    <property type="component" value="Unassembled WGS sequence"/>
</dbReference>
<gene>
    <name evidence="3" type="ORF">H9630_00785</name>
</gene>
<dbReference type="PANTHER" id="PTHR43308">
    <property type="entry name" value="OUTER MEMBRANE PROTEIN ALPHA-RELATED"/>
    <property type="match status" value="1"/>
</dbReference>
<dbReference type="InterPro" id="IPR051465">
    <property type="entry name" value="Cell_Envelope_Struct_Comp"/>
</dbReference>
<dbReference type="Pfam" id="PF00395">
    <property type="entry name" value="SLH"/>
    <property type="match status" value="3"/>
</dbReference>
<feature type="chain" id="PRO_5045282543" evidence="1">
    <location>
        <begin position="26"/>
        <end position="657"/>
    </location>
</feature>